<accession>A0ACB9GMN3</accession>
<dbReference type="EMBL" id="CM042031">
    <property type="protein sequence ID" value="KAI3784778.1"/>
    <property type="molecule type" value="Genomic_DNA"/>
</dbReference>
<sequence>MSSDDLSDNHHHTDGEENGDTQNNHNSSLCKKINLLHIDIRSEFSDHNQLRFFQQFDDFYLNHIKPRYRRHVIEVKIQRRDTAVKWSFFESKFNAATPPSCSTTPTAPPRSLLRLTSRNT</sequence>
<keyword evidence="2" id="KW-1185">Reference proteome</keyword>
<reference evidence="2" key="1">
    <citation type="journal article" date="2022" name="Mol. Ecol. Resour.">
        <title>The genomes of chicory, endive, great burdock and yacon provide insights into Asteraceae palaeo-polyploidization history and plant inulin production.</title>
        <authorList>
            <person name="Fan W."/>
            <person name="Wang S."/>
            <person name="Wang H."/>
            <person name="Wang A."/>
            <person name="Jiang F."/>
            <person name="Liu H."/>
            <person name="Zhao H."/>
            <person name="Xu D."/>
            <person name="Zhang Y."/>
        </authorList>
    </citation>
    <scope>NUCLEOTIDE SEQUENCE [LARGE SCALE GENOMIC DNA]</scope>
    <source>
        <strain evidence="2">cv. Yunnan</strain>
    </source>
</reference>
<organism evidence="1 2">
    <name type="scientific">Smallanthus sonchifolius</name>
    <dbReference type="NCBI Taxonomy" id="185202"/>
    <lineage>
        <taxon>Eukaryota</taxon>
        <taxon>Viridiplantae</taxon>
        <taxon>Streptophyta</taxon>
        <taxon>Embryophyta</taxon>
        <taxon>Tracheophyta</taxon>
        <taxon>Spermatophyta</taxon>
        <taxon>Magnoliopsida</taxon>
        <taxon>eudicotyledons</taxon>
        <taxon>Gunneridae</taxon>
        <taxon>Pentapetalae</taxon>
        <taxon>asterids</taxon>
        <taxon>campanulids</taxon>
        <taxon>Asterales</taxon>
        <taxon>Asteraceae</taxon>
        <taxon>Asteroideae</taxon>
        <taxon>Heliantheae alliance</taxon>
        <taxon>Millerieae</taxon>
        <taxon>Smallanthus</taxon>
    </lineage>
</organism>
<evidence type="ECO:0000313" key="2">
    <source>
        <dbReference type="Proteomes" id="UP001056120"/>
    </source>
</evidence>
<proteinExistence type="predicted"/>
<comment type="caution">
    <text evidence="1">The sequence shown here is derived from an EMBL/GenBank/DDBJ whole genome shotgun (WGS) entry which is preliminary data.</text>
</comment>
<dbReference type="Proteomes" id="UP001056120">
    <property type="component" value="Linkage Group LG14"/>
</dbReference>
<reference evidence="1 2" key="2">
    <citation type="journal article" date="2022" name="Mol. Ecol. Resour.">
        <title>The genomes of chicory, endive, great burdock and yacon provide insights into Asteraceae paleo-polyploidization history and plant inulin production.</title>
        <authorList>
            <person name="Fan W."/>
            <person name="Wang S."/>
            <person name="Wang H."/>
            <person name="Wang A."/>
            <person name="Jiang F."/>
            <person name="Liu H."/>
            <person name="Zhao H."/>
            <person name="Xu D."/>
            <person name="Zhang Y."/>
        </authorList>
    </citation>
    <scope>NUCLEOTIDE SEQUENCE [LARGE SCALE GENOMIC DNA]</scope>
    <source>
        <strain evidence="2">cv. Yunnan</strain>
        <tissue evidence="1">Leaves</tissue>
    </source>
</reference>
<evidence type="ECO:0000313" key="1">
    <source>
        <dbReference type="EMBL" id="KAI3784778.1"/>
    </source>
</evidence>
<gene>
    <name evidence="1" type="ORF">L1987_43883</name>
</gene>
<name>A0ACB9GMN3_9ASTR</name>
<protein>
    <submittedName>
        <fullName evidence="1">Uncharacterized protein</fullName>
    </submittedName>
</protein>